<keyword evidence="2" id="KW-1185">Reference proteome</keyword>
<comment type="caution">
    <text evidence="1">The sequence shown here is derived from an EMBL/GenBank/DDBJ whole genome shotgun (WGS) entry which is preliminary data.</text>
</comment>
<dbReference type="EMBL" id="FMUT01000016">
    <property type="protein sequence ID" value="SCZ14503.1"/>
    <property type="molecule type" value="Genomic_DNA"/>
</dbReference>
<accession>A0A1G5LNN4</accession>
<gene>
    <name evidence="1" type="ORF">SAMN02927935_04634</name>
</gene>
<protein>
    <recommendedName>
        <fullName evidence="3">Transposase</fullName>
    </recommendedName>
</protein>
<dbReference type="Gene3D" id="3.30.70.1290">
    <property type="entry name" value="Transposase IS200-like"/>
    <property type="match status" value="1"/>
</dbReference>
<name>A0A1G5LNN4_9GAMM</name>
<evidence type="ECO:0000313" key="1">
    <source>
        <dbReference type="EMBL" id="SCZ14503.1"/>
    </source>
</evidence>
<dbReference type="Proteomes" id="UP000183031">
    <property type="component" value="Unassembled WGS sequence"/>
</dbReference>
<proteinExistence type="predicted"/>
<evidence type="ECO:0008006" key="3">
    <source>
        <dbReference type="Google" id="ProtNLM"/>
    </source>
</evidence>
<sequence>MPVYSSLLTTSKLEITNMGLYKSSSHVFCRCKYHQVWTPKYRLQILCDKVGKELY</sequence>
<dbReference type="SUPFAM" id="SSF143422">
    <property type="entry name" value="Transposase IS200-like"/>
    <property type="match status" value="1"/>
</dbReference>
<evidence type="ECO:0000313" key="2">
    <source>
        <dbReference type="Proteomes" id="UP000183031"/>
    </source>
</evidence>
<dbReference type="InterPro" id="IPR036515">
    <property type="entry name" value="Transposase_17_sf"/>
</dbReference>
<reference evidence="1 2" key="1">
    <citation type="submission" date="2016-10" db="EMBL/GenBank/DDBJ databases">
        <authorList>
            <person name="Varghese N."/>
            <person name="Submissions S."/>
        </authorList>
    </citation>
    <scope>NUCLEOTIDE SEQUENCE [LARGE SCALE GENOMIC DNA]</scope>
    <source>
        <strain evidence="1 2">CGMCC 1.6853</strain>
    </source>
</reference>
<organism evidence="1 2">
    <name type="scientific">Serratia nematodiphila</name>
    <dbReference type="NCBI Taxonomy" id="458197"/>
    <lineage>
        <taxon>Bacteria</taxon>
        <taxon>Pseudomonadati</taxon>
        <taxon>Pseudomonadota</taxon>
        <taxon>Gammaproteobacteria</taxon>
        <taxon>Enterobacterales</taxon>
        <taxon>Yersiniaceae</taxon>
        <taxon>Serratia</taxon>
    </lineage>
</organism>